<dbReference type="AlphaFoldDB" id="D6CQ41"/>
<organism evidence="1 3">
    <name type="scientific">Thiomonas arsenitoxydans (strain DSM 22701 / CIP 110005 / 3As)</name>
    <dbReference type="NCBI Taxonomy" id="426114"/>
    <lineage>
        <taxon>Bacteria</taxon>
        <taxon>Pseudomonadati</taxon>
        <taxon>Pseudomonadota</taxon>
        <taxon>Betaproteobacteria</taxon>
        <taxon>Burkholderiales</taxon>
        <taxon>Thiomonas</taxon>
    </lineage>
</organism>
<reference evidence="1" key="3">
    <citation type="submission" date="2010-07" db="EMBL/GenBank/DDBJ databases">
        <authorList>
            <person name="Genoscope - CEA"/>
        </authorList>
    </citation>
    <scope>NUCLEOTIDE SEQUENCE</scope>
    <source>
        <strain evidence="1">3As</strain>
    </source>
</reference>
<dbReference type="RefSeq" id="WP_013105455.1">
    <property type="nucleotide sequence ID" value="NC_014145.1"/>
</dbReference>
<keyword evidence="4" id="KW-1185">Reference proteome</keyword>
<evidence type="ECO:0000313" key="1">
    <source>
        <dbReference type="EMBL" id="CAZ88121.1"/>
    </source>
</evidence>
<dbReference type="HOGENOM" id="CLU_2072065_0_0_4"/>
<accession>D6CQ41</accession>
<proteinExistence type="predicted"/>
<evidence type="ECO:0000313" key="4">
    <source>
        <dbReference type="Proteomes" id="UP000078599"/>
    </source>
</evidence>
<gene>
    <name evidence="1" type="ordered locus">THI_1437</name>
    <name evidence="2" type="ORF">THICB1_30368</name>
</gene>
<reference key="1">
    <citation type="submission" date="2009-07" db="EMBL/GenBank/DDBJ databases">
        <authorList>
            <person name="Genoscope - CEA"/>
        </authorList>
    </citation>
    <scope>NUCLEOTIDE SEQUENCE</scope>
    <source>
        <strain>3As</strain>
    </source>
</reference>
<dbReference type="EMBL" id="CTRI01000023">
    <property type="protein sequence ID" value="CQR34245.1"/>
    <property type="molecule type" value="Genomic_DNA"/>
</dbReference>
<dbReference type="KEGG" id="thi:THI_1437"/>
<evidence type="ECO:0000313" key="2">
    <source>
        <dbReference type="EMBL" id="CQR34245.1"/>
    </source>
</evidence>
<dbReference type="Proteomes" id="UP000002372">
    <property type="component" value="Chromosome"/>
</dbReference>
<dbReference type="EMBL" id="FP475956">
    <property type="protein sequence ID" value="CAZ88121.1"/>
    <property type="molecule type" value="Genomic_DNA"/>
</dbReference>
<reference evidence="2 4" key="4">
    <citation type="submission" date="2015-03" db="EMBL/GenBank/DDBJ databases">
        <authorList>
            <person name="Regsiter A."/>
            <person name="william w."/>
        </authorList>
    </citation>
    <scope>NUCLEOTIDE SEQUENCE [LARGE SCALE GENOMIC DNA]</scope>
    <source>
        <strain evidence="2 4">CB1</strain>
    </source>
</reference>
<sequence length="118" mass="13040">MNTTTEHPLTDAQLASLNQAIHQATVDLWDGMQGNTAFRAEVADHIDADPLAMDVAQLIVKSALAPHLRLIGLDKSDPVAVQMLARGALDTEFSELFFWAAARYYLIWREFRGQGESA</sequence>
<evidence type="ECO:0000313" key="3">
    <source>
        <dbReference type="Proteomes" id="UP000002372"/>
    </source>
</evidence>
<dbReference type="Proteomes" id="UP000078599">
    <property type="component" value="Unassembled WGS sequence"/>
</dbReference>
<reference evidence="3" key="2">
    <citation type="journal article" date="2010" name="PLoS Genet.">
        <title>Structure, function, and evolution of the Thiomonas spp. genome.</title>
        <authorList>
            <person name="Arsene-Ploetze F."/>
            <person name="Koechler S."/>
            <person name="Marchal M."/>
            <person name="Coppee J.Y."/>
            <person name="Chandler M."/>
            <person name="Bonnefoy V."/>
            <person name="Brochier-Armanet C."/>
            <person name="Barakat M."/>
            <person name="Barbe V."/>
            <person name="Battaglia-Brunet F."/>
            <person name="Bruneel O."/>
            <person name="Bryan C.G."/>
            <person name="Cleiss-Arnold J."/>
            <person name="Cruveiller S."/>
            <person name="Erhardt M."/>
            <person name="Heinrich-Salmeron A."/>
            <person name="Hommais F."/>
            <person name="Joulian C."/>
            <person name="Krin E."/>
            <person name="Lieutaud A."/>
            <person name="Lievremont D."/>
            <person name="Michel C."/>
            <person name="Muller D."/>
            <person name="Ortet P."/>
            <person name="Proux C."/>
            <person name="Siguier P."/>
            <person name="Roche D."/>
            <person name="Rouy Z."/>
            <person name="Salvignol G."/>
            <person name="Slyemi D."/>
            <person name="Talla E."/>
            <person name="Weiss S."/>
            <person name="Weissenbach J."/>
            <person name="Medigue C."/>
            <person name="Bertin P.N."/>
        </authorList>
    </citation>
    <scope>NUCLEOTIDE SEQUENCE [LARGE SCALE GENOMIC DNA]</scope>
    <source>
        <strain evidence="3">DSM 22701 / CIP 110005 / 3As</strain>
    </source>
</reference>
<name>D6CQ41_THIA3</name>
<protein>
    <submittedName>
        <fullName evidence="1">Uncharacterized protein</fullName>
    </submittedName>
</protein>